<organism evidence="2 3">
    <name type="scientific">Bacteroides ovatus</name>
    <dbReference type="NCBI Taxonomy" id="28116"/>
    <lineage>
        <taxon>Bacteria</taxon>
        <taxon>Pseudomonadati</taxon>
        <taxon>Bacteroidota</taxon>
        <taxon>Bacteroidia</taxon>
        <taxon>Bacteroidales</taxon>
        <taxon>Bacteroidaceae</taxon>
        <taxon>Bacteroides</taxon>
    </lineage>
</organism>
<reference evidence="2 3" key="1">
    <citation type="submission" date="2018-08" db="EMBL/GenBank/DDBJ databases">
        <title>A genome reference for cultivated species of the human gut microbiota.</title>
        <authorList>
            <person name="Zou Y."/>
            <person name="Xue W."/>
            <person name="Luo G."/>
        </authorList>
    </citation>
    <scope>NUCLEOTIDE SEQUENCE [LARGE SCALE GENOMIC DNA]</scope>
    <source>
        <strain evidence="2 3">AF20-9LB</strain>
    </source>
</reference>
<protein>
    <submittedName>
        <fullName evidence="2">WYL domain-containing protein</fullName>
    </submittedName>
</protein>
<dbReference type="PROSITE" id="PS52050">
    <property type="entry name" value="WYL"/>
    <property type="match status" value="1"/>
</dbReference>
<comment type="caution">
    <text evidence="2">The sequence shown here is derived from an EMBL/GenBank/DDBJ whole genome shotgun (WGS) entry which is preliminary data.</text>
</comment>
<dbReference type="Proteomes" id="UP000266492">
    <property type="component" value="Unassembled WGS sequence"/>
</dbReference>
<dbReference type="Pfam" id="PF13280">
    <property type="entry name" value="WYL"/>
    <property type="match status" value="1"/>
</dbReference>
<dbReference type="EMBL" id="QRVZ01000023">
    <property type="protein sequence ID" value="RGS80534.1"/>
    <property type="molecule type" value="Genomic_DNA"/>
</dbReference>
<evidence type="ECO:0000259" key="1">
    <source>
        <dbReference type="Pfam" id="PF13280"/>
    </source>
</evidence>
<dbReference type="PANTHER" id="PTHR34580">
    <property type="match status" value="1"/>
</dbReference>
<sequence>MGKKLERLQRMLVIINKLKGLQRYVPREELENYVTHRMEERGGMPVDLRTLQRDFNAIEEMFGIRICFDKKRNGYYINEEDGTKKEQYERLLLNFDILNALDTSSGLHTYVIAEHHRPVNNEYLPLLIKAIKFSHPITFKYMYVRENGKVREKEVLPHYLKEDQYRWYLLAYEENVLKTFSVDCIIAPQILYGKAFKRNMDIDINSLFKDCYGIWNQTNIPIEEIELSYSPLDGSFLKSVPLHHSQEIIVDDEKEFRIRLHLRITNDFVMALLSRSRSLTVIKPLHLREQVKAVYEEALKRNR</sequence>
<dbReference type="InterPro" id="IPR026881">
    <property type="entry name" value="WYL_dom"/>
</dbReference>
<accession>A0A395VV70</accession>
<dbReference type="InterPro" id="IPR051534">
    <property type="entry name" value="CBASS_pafABC_assoc_protein"/>
</dbReference>
<evidence type="ECO:0000313" key="3">
    <source>
        <dbReference type="Proteomes" id="UP000266492"/>
    </source>
</evidence>
<feature type="domain" description="WYL" evidence="1">
    <location>
        <begin position="122"/>
        <end position="186"/>
    </location>
</feature>
<proteinExistence type="predicted"/>
<gene>
    <name evidence="2" type="ORF">DWX70_21590</name>
</gene>
<name>A0A395VV70_BACOV</name>
<dbReference type="AlphaFoldDB" id="A0A395VV70"/>
<dbReference type="PANTHER" id="PTHR34580:SF9">
    <property type="entry name" value="SLL5097 PROTEIN"/>
    <property type="match status" value="1"/>
</dbReference>
<evidence type="ECO:0000313" key="2">
    <source>
        <dbReference type="EMBL" id="RGS80534.1"/>
    </source>
</evidence>
<dbReference type="RefSeq" id="WP_118419159.1">
    <property type="nucleotide sequence ID" value="NZ_QRVZ01000023.1"/>
</dbReference>